<dbReference type="EMBL" id="BPLR01006333">
    <property type="protein sequence ID" value="GIY09136.1"/>
    <property type="molecule type" value="Genomic_DNA"/>
</dbReference>
<organism evidence="1 2">
    <name type="scientific">Caerostris extrusa</name>
    <name type="common">Bark spider</name>
    <name type="synonym">Caerostris bankana</name>
    <dbReference type="NCBI Taxonomy" id="172846"/>
    <lineage>
        <taxon>Eukaryota</taxon>
        <taxon>Metazoa</taxon>
        <taxon>Ecdysozoa</taxon>
        <taxon>Arthropoda</taxon>
        <taxon>Chelicerata</taxon>
        <taxon>Arachnida</taxon>
        <taxon>Araneae</taxon>
        <taxon>Araneomorphae</taxon>
        <taxon>Entelegynae</taxon>
        <taxon>Araneoidea</taxon>
        <taxon>Araneidae</taxon>
        <taxon>Caerostris</taxon>
    </lineage>
</organism>
<reference evidence="1 2" key="1">
    <citation type="submission" date="2021-06" db="EMBL/GenBank/DDBJ databases">
        <title>Caerostris extrusa draft genome.</title>
        <authorList>
            <person name="Kono N."/>
            <person name="Arakawa K."/>
        </authorList>
    </citation>
    <scope>NUCLEOTIDE SEQUENCE [LARGE SCALE GENOMIC DNA]</scope>
</reference>
<evidence type="ECO:0000313" key="1">
    <source>
        <dbReference type="EMBL" id="GIY09136.1"/>
    </source>
</evidence>
<keyword evidence="2" id="KW-1185">Reference proteome</keyword>
<sequence length="79" mass="8846">MLYFSILCMKGTRRFCMPWTATGSIDNNGRTLTPGRIFRIISVHLISVGDKQKKHSEEGAAEIQTTRFGDFYSLPSSSS</sequence>
<accession>A0AAV4QJL3</accession>
<protein>
    <submittedName>
        <fullName evidence="1">Uncharacterized protein</fullName>
    </submittedName>
</protein>
<name>A0AAV4QJL3_CAEEX</name>
<evidence type="ECO:0000313" key="2">
    <source>
        <dbReference type="Proteomes" id="UP001054945"/>
    </source>
</evidence>
<dbReference type="AlphaFoldDB" id="A0AAV4QJL3"/>
<gene>
    <name evidence="1" type="ORF">CEXT_540361</name>
</gene>
<proteinExistence type="predicted"/>
<dbReference type="Proteomes" id="UP001054945">
    <property type="component" value="Unassembled WGS sequence"/>
</dbReference>
<comment type="caution">
    <text evidence="1">The sequence shown here is derived from an EMBL/GenBank/DDBJ whole genome shotgun (WGS) entry which is preliminary data.</text>
</comment>